<keyword evidence="1" id="KW-0472">Membrane</keyword>
<keyword evidence="3" id="KW-1185">Reference proteome</keyword>
<dbReference type="Proteomes" id="UP000326950">
    <property type="component" value="Unassembled WGS sequence"/>
</dbReference>
<name>A0A5N6UGH9_ASPTM</name>
<evidence type="ECO:0000313" key="2">
    <source>
        <dbReference type="EMBL" id="KAE8157593.1"/>
    </source>
</evidence>
<organism evidence="2 3">
    <name type="scientific">Aspergillus tamarii</name>
    <dbReference type="NCBI Taxonomy" id="41984"/>
    <lineage>
        <taxon>Eukaryota</taxon>
        <taxon>Fungi</taxon>
        <taxon>Dikarya</taxon>
        <taxon>Ascomycota</taxon>
        <taxon>Pezizomycotina</taxon>
        <taxon>Eurotiomycetes</taxon>
        <taxon>Eurotiomycetidae</taxon>
        <taxon>Eurotiales</taxon>
        <taxon>Aspergillaceae</taxon>
        <taxon>Aspergillus</taxon>
        <taxon>Aspergillus subgen. Circumdati</taxon>
    </lineage>
</organism>
<dbReference type="AlphaFoldDB" id="A0A5N6UGH9"/>
<gene>
    <name evidence="2" type="ORF">BDV40DRAFT_277972</name>
</gene>
<dbReference type="EMBL" id="ML738719">
    <property type="protein sequence ID" value="KAE8157593.1"/>
    <property type="molecule type" value="Genomic_DNA"/>
</dbReference>
<evidence type="ECO:0000256" key="1">
    <source>
        <dbReference type="SAM" id="Phobius"/>
    </source>
</evidence>
<keyword evidence="1" id="KW-1133">Transmembrane helix</keyword>
<sequence length="68" mass="7925">MSLIAAWHVTQEMESRPTTRVWWRTPFRYNLFISLITMTSINSWMSAALRLSLLVIMFSQCSPDWAGS</sequence>
<accession>A0A5N6UGH9</accession>
<keyword evidence="1" id="KW-0812">Transmembrane</keyword>
<proteinExistence type="predicted"/>
<protein>
    <submittedName>
        <fullName evidence="2">Uncharacterized protein</fullName>
    </submittedName>
</protein>
<feature type="transmembrane region" description="Helical" evidence="1">
    <location>
        <begin position="29"/>
        <end position="49"/>
    </location>
</feature>
<evidence type="ECO:0000313" key="3">
    <source>
        <dbReference type="Proteomes" id="UP000326950"/>
    </source>
</evidence>
<reference evidence="2 3" key="1">
    <citation type="submission" date="2019-04" db="EMBL/GenBank/DDBJ databases">
        <title>Friends and foes A comparative genomics study of 23 Aspergillus species from section Flavi.</title>
        <authorList>
            <consortium name="DOE Joint Genome Institute"/>
            <person name="Kjaerbolling I."/>
            <person name="Vesth T."/>
            <person name="Frisvad J.C."/>
            <person name="Nybo J.L."/>
            <person name="Theobald S."/>
            <person name="Kildgaard S."/>
            <person name="Isbrandt T."/>
            <person name="Kuo A."/>
            <person name="Sato A."/>
            <person name="Lyhne E.K."/>
            <person name="Kogle M.E."/>
            <person name="Wiebenga A."/>
            <person name="Kun R.S."/>
            <person name="Lubbers R.J."/>
            <person name="Makela M.R."/>
            <person name="Barry K."/>
            <person name="Chovatia M."/>
            <person name="Clum A."/>
            <person name="Daum C."/>
            <person name="Haridas S."/>
            <person name="He G."/>
            <person name="LaButti K."/>
            <person name="Lipzen A."/>
            <person name="Mondo S."/>
            <person name="Riley R."/>
            <person name="Salamov A."/>
            <person name="Simmons B.A."/>
            <person name="Magnuson J.K."/>
            <person name="Henrissat B."/>
            <person name="Mortensen U.H."/>
            <person name="Larsen T.O."/>
            <person name="Devries R.P."/>
            <person name="Grigoriev I.V."/>
            <person name="Machida M."/>
            <person name="Baker S.E."/>
            <person name="Andersen M.R."/>
        </authorList>
    </citation>
    <scope>NUCLEOTIDE SEQUENCE [LARGE SCALE GENOMIC DNA]</scope>
    <source>
        <strain evidence="2 3">CBS 117626</strain>
    </source>
</reference>